<evidence type="ECO:0000313" key="2">
    <source>
        <dbReference type="Proteomes" id="UP001153404"/>
    </source>
</evidence>
<sequence length="83" mass="9133">MNLTNEIKEGVEFKQYNLVSCRKKMFAQEIVDEIAKLGDFLSERGVSREGPLISATHGHAILQVIGTAVYGISASEMSGIIKY</sequence>
<comment type="caution">
    <text evidence="1">The sequence shown here is derived from an EMBL/GenBank/DDBJ whole genome shotgun (WGS) entry which is preliminary data.</text>
</comment>
<gene>
    <name evidence="1" type="ORF">OMP40_10110</name>
</gene>
<dbReference type="AlphaFoldDB" id="A0A9X4KRS8"/>
<reference evidence="1" key="1">
    <citation type="submission" date="2022-10" db="EMBL/GenBank/DDBJ databases">
        <title>Comparative genomic analysis of Cohnella hashimotonis sp. nov., isolated from the International Space Station.</title>
        <authorList>
            <person name="Simpson A."/>
            <person name="Venkateswaran K."/>
        </authorList>
    </citation>
    <scope>NUCLEOTIDE SEQUENCE</scope>
    <source>
        <strain evidence="1">DSM 28161</strain>
    </source>
</reference>
<organism evidence="1 2">
    <name type="scientific">Cohnella rhizosphaerae</name>
    <dbReference type="NCBI Taxonomy" id="1457232"/>
    <lineage>
        <taxon>Bacteria</taxon>
        <taxon>Bacillati</taxon>
        <taxon>Bacillota</taxon>
        <taxon>Bacilli</taxon>
        <taxon>Bacillales</taxon>
        <taxon>Paenibacillaceae</taxon>
        <taxon>Cohnella</taxon>
    </lineage>
</organism>
<keyword evidence="2" id="KW-1185">Reference proteome</keyword>
<dbReference type="EMBL" id="JAPDIA010000003">
    <property type="protein sequence ID" value="MDG0809660.1"/>
    <property type="molecule type" value="Genomic_DNA"/>
</dbReference>
<protein>
    <submittedName>
        <fullName evidence="1">Uncharacterized protein</fullName>
    </submittedName>
</protein>
<proteinExistence type="predicted"/>
<evidence type="ECO:0000313" key="1">
    <source>
        <dbReference type="EMBL" id="MDG0809660.1"/>
    </source>
</evidence>
<accession>A0A9X4KRS8</accession>
<dbReference type="Proteomes" id="UP001153404">
    <property type="component" value="Unassembled WGS sequence"/>
</dbReference>
<name>A0A9X4KRS8_9BACL</name>